<dbReference type="SMART" id="SM00471">
    <property type="entry name" value="HDc"/>
    <property type="match status" value="1"/>
</dbReference>
<dbReference type="Pfam" id="PF13328">
    <property type="entry name" value="HD_4"/>
    <property type="match status" value="1"/>
</dbReference>
<evidence type="ECO:0000256" key="1">
    <source>
        <dbReference type="RuleBase" id="RU003847"/>
    </source>
</evidence>
<protein>
    <submittedName>
        <fullName evidence="3">Bifunctional (P)ppGpp synthetase/guanosine-3',5'-bis(Diphosphate) 3'-pyrophosphohydrolase</fullName>
    </submittedName>
</protein>
<dbReference type="GO" id="GO:0016787">
    <property type="term" value="F:hydrolase activity"/>
    <property type="evidence" value="ECO:0007669"/>
    <property type="project" value="UniProtKB-KW"/>
</dbReference>
<dbReference type="InterPro" id="IPR012676">
    <property type="entry name" value="TGS-like"/>
</dbReference>
<dbReference type="InterPro" id="IPR045600">
    <property type="entry name" value="RelA/SpoT_AH_RIS"/>
</dbReference>
<dbReference type="Gene3D" id="3.30.460.10">
    <property type="entry name" value="Beta Polymerase, domain 2"/>
    <property type="match status" value="1"/>
</dbReference>
<dbReference type="CDD" id="cd05399">
    <property type="entry name" value="NT_Rel-Spo_like"/>
    <property type="match status" value="1"/>
</dbReference>
<dbReference type="InterPro" id="IPR003607">
    <property type="entry name" value="HD/PDEase_dom"/>
</dbReference>
<accession>A0A399D3H0</accession>
<dbReference type="RefSeq" id="WP_119349341.1">
    <property type="nucleotide sequence ID" value="NZ_QWET01000004.1"/>
</dbReference>
<proteinExistence type="inferred from homology"/>
<dbReference type="CDD" id="cd01668">
    <property type="entry name" value="TGS_RSH"/>
    <property type="match status" value="1"/>
</dbReference>
<evidence type="ECO:0000313" key="3">
    <source>
        <dbReference type="EMBL" id="RIH66107.1"/>
    </source>
</evidence>
<dbReference type="NCBIfam" id="TIGR00691">
    <property type="entry name" value="spoT_relA"/>
    <property type="match status" value="1"/>
</dbReference>
<evidence type="ECO:0000313" key="4">
    <source>
        <dbReference type="Proteomes" id="UP000266441"/>
    </source>
</evidence>
<comment type="caution">
    <text evidence="3">The sequence shown here is derived from an EMBL/GenBank/DDBJ whole genome shotgun (WGS) entry which is preliminary data.</text>
</comment>
<dbReference type="PANTHER" id="PTHR21262:SF31">
    <property type="entry name" value="GTP PYROPHOSPHOKINASE"/>
    <property type="match status" value="1"/>
</dbReference>
<dbReference type="Gene3D" id="3.10.20.30">
    <property type="match status" value="1"/>
</dbReference>
<dbReference type="Gene3D" id="3.30.70.260">
    <property type="match status" value="1"/>
</dbReference>
<evidence type="ECO:0000259" key="2">
    <source>
        <dbReference type="PROSITE" id="PS51880"/>
    </source>
</evidence>
<dbReference type="Pfam" id="PF04607">
    <property type="entry name" value="RelA_SpoT"/>
    <property type="match status" value="1"/>
</dbReference>
<dbReference type="Pfam" id="PF02824">
    <property type="entry name" value="TGS"/>
    <property type="match status" value="1"/>
</dbReference>
<reference evidence="3 4" key="1">
    <citation type="journal article" date="2015" name="Int. J. Syst. Evol. Microbiol.">
        <title>Mariniphaga sediminis sp. nov., isolated from coastal sediment.</title>
        <authorList>
            <person name="Wang F.Q."/>
            <person name="Shen Q.Y."/>
            <person name="Chen G.J."/>
            <person name="Du Z.J."/>
        </authorList>
    </citation>
    <scope>NUCLEOTIDE SEQUENCE [LARGE SCALE GENOMIC DNA]</scope>
    <source>
        <strain evidence="3 4">SY21</strain>
    </source>
</reference>
<feature type="domain" description="TGS" evidence="2">
    <location>
        <begin position="398"/>
        <end position="459"/>
    </location>
</feature>
<dbReference type="FunFam" id="3.10.20.30:FF:000002">
    <property type="entry name" value="GTP pyrophosphokinase (RelA/SpoT)"/>
    <property type="match status" value="1"/>
</dbReference>
<dbReference type="SUPFAM" id="SSF109604">
    <property type="entry name" value="HD-domain/PDEase-like"/>
    <property type="match status" value="1"/>
</dbReference>
<dbReference type="EMBL" id="QWET01000004">
    <property type="protein sequence ID" value="RIH66107.1"/>
    <property type="molecule type" value="Genomic_DNA"/>
</dbReference>
<dbReference type="GO" id="GO:0005886">
    <property type="term" value="C:plasma membrane"/>
    <property type="evidence" value="ECO:0007669"/>
    <property type="project" value="TreeGrafter"/>
</dbReference>
<comment type="function">
    <text evidence="1">In eubacteria ppGpp (guanosine 3'-diphosphate 5'-diphosphate) is a mediator of the stringent response that coordinates a variety of cellular activities in response to changes in nutritional abundance.</text>
</comment>
<dbReference type="SUPFAM" id="SSF81301">
    <property type="entry name" value="Nucleotidyltransferase"/>
    <property type="match status" value="1"/>
</dbReference>
<dbReference type="Proteomes" id="UP000266441">
    <property type="component" value="Unassembled WGS sequence"/>
</dbReference>
<dbReference type="SMART" id="SM00954">
    <property type="entry name" value="RelA_SpoT"/>
    <property type="match status" value="1"/>
</dbReference>
<dbReference type="Pfam" id="PF19296">
    <property type="entry name" value="RelA_AH_RIS"/>
    <property type="match status" value="1"/>
</dbReference>
<sequence length="743" mass="85720">MQHFNKAEIRQIEDRYQDFLKVIIEKFDKERLSRIEKAFRFANAAHDGIKRKSGEPYIIHPIAVARIVAKDLGLGATSICASILHDVVEDTEYSINDIENMFGGKVAKIVDGLTKLSGDFDSRQALTLKKMLMTLSDDVRVILIKIADRLHNMQTLDSMPPNKKIKIAGETLYLYVPLAHRLGLYAIKSELEELSFKHKHAEEYNKILLMLHNQEEKRNYLVNEFIRPIKEKLTDEKIDSTVTHRLKSSYSIWQKMQKKGVTFNEIYDILAIRIVIKAKSGISEKRQCFDVLSLVTDIYKPRPDRIRDWITMPKANGYESLHVTVMGPQGKWVEVQIRTERMDEVAEYGFAAHYRYKDISTFENELETWIARIREQLRNPDSDAFEFLDDFKLNLYAAEINLFTPKGDMISMPQGSTVIDFAYEIHTDLGNKCIGAKINFKLVPISHELENGDQVEILTSEKQVPKLEWLKFATTAKARSKIKDAFKLEKKKHLEKGKTLVEEALKAVKAPITSNNLKKIIAHFNLNNKEQLYSEAGMGFLELINLDEILGKKSPNKLVKYWNITFSRKKKEGTESQKIEEQAKLPKIDKRKPFLLKEAQDNINYSLAKCCNPIPGDKVIGYLTTDDHVIIHKTGCKEVEKFLSSHGNRIITAEWTRFKKQSYLTRLRLEGFDRIGIVNEVTNVVSKQLSINMRAVKFDTHEGIFEGDLFLYIHNAEDLHQLIERLEKIKGIDRVSRDENLSD</sequence>
<dbReference type="Gene3D" id="1.10.3210.10">
    <property type="entry name" value="Hypothetical protein af1432"/>
    <property type="match status" value="1"/>
</dbReference>
<dbReference type="GO" id="GO:0015969">
    <property type="term" value="P:guanosine tetraphosphate metabolic process"/>
    <property type="evidence" value="ECO:0007669"/>
    <property type="project" value="InterPro"/>
</dbReference>
<gene>
    <name evidence="3" type="ORF">D1164_07555</name>
</gene>
<dbReference type="PANTHER" id="PTHR21262">
    <property type="entry name" value="GUANOSINE-3',5'-BIS DIPHOSPHATE 3'-PYROPHOSPHOHYDROLASE"/>
    <property type="match status" value="1"/>
</dbReference>
<dbReference type="InterPro" id="IPR007685">
    <property type="entry name" value="RelA_SpoT"/>
</dbReference>
<keyword evidence="4" id="KW-1185">Reference proteome</keyword>
<dbReference type="SUPFAM" id="SSF81271">
    <property type="entry name" value="TGS-like"/>
    <property type="match status" value="1"/>
</dbReference>
<dbReference type="InterPro" id="IPR002912">
    <property type="entry name" value="ACT_dom"/>
</dbReference>
<organism evidence="3 4">
    <name type="scientific">Mariniphaga sediminis</name>
    <dbReference type="NCBI Taxonomy" id="1628158"/>
    <lineage>
        <taxon>Bacteria</taxon>
        <taxon>Pseudomonadati</taxon>
        <taxon>Bacteroidota</taxon>
        <taxon>Bacteroidia</taxon>
        <taxon>Marinilabiliales</taxon>
        <taxon>Prolixibacteraceae</taxon>
        <taxon>Mariniphaga</taxon>
    </lineage>
</organism>
<comment type="similarity">
    <text evidence="1">Belongs to the relA/spoT family.</text>
</comment>
<dbReference type="SUPFAM" id="SSF55021">
    <property type="entry name" value="ACT-like"/>
    <property type="match status" value="1"/>
</dbReference>
<dbReference type="InterPro" id="IPR004811">
    <property type="entry name" value="RelA/Spo_fam"/>
</dbReference>
<dbReference type="InterPro" id="IPR045865">
    <property type="entry name" value="ACT-like_dom_sf"/>
</dbReference>
<dbReference type="FunFam" id="1.10.3210.10:FF:000001">
    <property type="entry name" value="GTP pyrophosphokinase RelA"/>
    <property type="match status" value="1"/>
</dbReference>
<dbReference type="Pfam" id="PF13291">
    <property type="entry name" value="ACT_4"/>
    <property type="match status" value="1"/>
</dbReference>
<dbReference type="InterPro" id="IPR043519">
    <property type="entry name" value="NT_sf"/>
</dbReference>
<dbReference type="InterPro" id="IPR004095">
    <property type="entry name" value="TGS"/>
</dbReference>
<dbReference type="OrthoDB" id="9805041at2"/>
<dbReference type="InterPro" id="IPR033655">
    <property type="entry name" value="TGS_RelA/SpoT"/>
</dbReference>
<dbReference type="CDD" id="cd04876">
    <property type="entry name" value="ACT_RelA-SpoT"/>
    <property type="match status" value="1"/>
</dbReference>
<dbReference type="AlphaFoldDB" id="A0A399D3H0"/>
<name>A0A399D3H0_9BACT</name>
<keyword evidence="3" id="KW-0378">Hydrolase</keyword>
<dbReference type="PROSITE" id="PS51880">
    <property type="entry name" value="TGS"/>
    <property type="match status" value="1"/>
</dbReference>
<dbReference type="InterPro" id="IPR012675">
    <property type="entry name" value="Beta-grasp_dom_sf"/>
</dbReference>